<name>A0ACB7CGQ1_9ASCO</name>
<comment type="caution">
    <text evidence="1">The sequence shown here is derived from an EMBL/GenBank/DDBJ whole genome shotgun (WGS) entry which is preliminary data.</text>
</comment>
<keyword evidence="2" id="KW-1185">Reference proteome</keyword>
<evidence type="ECO:0000313" key="2">
    <source>
        <dbReference type="Proteomes" id="UP000768646"/>
    </source>
</evidence>
<evidence type="ECO:0000313" key="1">
    <source>
        <dbReference type="EMBL" id="KAG4306412.1"/>
    </source>
</evidence>
<accession>A0ACB7CGQ1</accession>
<gene>
    <name evidence="1" type="ORF">PORY_000400</name>
</gene>
<dbReference type="Proteomes" id="UP000768646">
    <property type="component" value="Unassembled WGS sequence"/>
</dbReference>
<organism evidence="1 2">
    <name type="scientific">Pneumocystis oryctolagi</name>
    <dbReference type="NCBI Taxonomy" id="42067"/>
    <lineage>
        <taxon>Eukaryota</taxon>
        <taxon>Fungi</taxon>
        <taxon>Dikarya</taxon>
        <taxon>Ascomycota</taxon>
        <taxon>Taphrinomycotina</taxon>
        <taxon>Pneumocystomycetes</taxon>
        <taxon>Pneumocystaceae</taxon>
        <taxon>Pneumocystis</taxon>
    </lineage>
</organism>
<sequence>MNQDHTINTEDNIYSSEDYSSSISETSENLNEQSKPFFDSTTHTFSQFIHKSKKTGQCWAIGSLEKEIAEYSHLLKVLDSEKAHNLSLHLYSSFKLRKEVTEHQHRPLIRKRWTAWPLPPNDHPDLNTSTRASIRLLADELEACIFRIATKKIRNHHLEPTCESELLTNTFHYILKIVTSRIDKLLLTLLYSRSIQGSYSSKSRLQLLRWDDVLGYASIACAFPFKDIINTVNICSFLFSENISWNTIEAPLKLENTEYLKEKGWDVLSEIPSYKKYKKKSRSRKNQSQ</sequence>
<dbReference type="EMBL" id="JABTEG010000001">
    <property type="protein sequence ID" value="KAG4306412.1"/>
    <property type="molecule type" value="Genomic_DNA"/>
</dbReference>
<proteinExistence type="predicted"/>
<reference evidence="1 2" key="1">
    <citation type="journal article" date="2021" name="Commun. Biol.">
        <title>Genomic insights into the host specific adaptation of the Pneumocystis genus.</title>
        <authorList>
            <person name="Cisse O.H."/>
            <person name="Ma L."/>
            <person name="Dekker J.P."/>
            <person name="Khil P.P."/>
            <person name="Youn J.-H."/>
            <person name="Brenchley J.M."/>
            <person name="Blair R."/>
            <person name="Pahar B."/>
            <person name="Chabe M."/>
            <person name="Van Rompay K.K.A."/>
            <person name="Keesler R."/>
            <person name="Sukura A."/>
            <person name="Hirsch V."/>
            <person name="Kutty G."/>
            <person name="Liu Y."/>
            <person name="Peng L."/>
            <person name="Chen J."/>
            <person name="Song J."/>
            <person name="Weissenbacher-Lang C."/>
            <person name="Xu J."/>
            <person name="Upham N.S."/>
            <person name="Stajich J.E."/>
            <person name="Cuomo C.A."/>
            <person name="Cushion M.T."/>
            <person name="Kovacs J.A."/>
        </authorList>
    </citation>
    <scope>NUCLEOTIDE SEQUENCE [LARGE SCALE GENOMIC DNA]</scope>
    <source>
        <strain evidence="1 2">RABM</strain>
    </source>
</reference>
<protein>
    <submittedName>
        <fullName evidence="1">Uncharacterized protein</fullName>
    </submittedName>
</protein>